<evidence type="ECO:0000256" key="1">
    <source>
        <dbReference type="SAM" id="MobiDB-lite"/>
    </source>
</evidence>
<name>A0ABU9L8J1_9XANT</name>
<dbReference type="RefSeq" id="WP_342072778.1">
    <property type="nucleotide sequence ID" value="NZ_JAQJCQ010000003.1"/>
</dbReference>
<dbReference type="EMBL" id="JAQJCQ010000003">
    <property type="protein sequence ID" value="MEL4891000.1"/>
    <property type="molecule type" value="Genomic_DNA"/>
</dbReference>
<accession>A0ABU9L8J1</accession>
<dbReference type="Proteomes" id="UP001486626">
    <property type="component" value="Unassembled WGS sequence"/>
</dbReference>
<gene>
    <name evidence="2" type="ORF">PIQ37_06155</name>
</gene>
<evidence type="ECO:0000313" key="2">
    <source>
        <dbReference type="EMBL" id="MEL4891000.1"/>
    </source>
</evidence>
<organism evidence="2 3">
    <name type="scientific">Xanthomonas protegens</name>
    <dbReference type="NCBI Taxonomy" id="3380705"/>
    <lineage>
        <taxon>Bacteria</taxon>
        <taxon>Pseudomonadati</taxon>
        <taxon>Pseudomonadota</taxon>
        <taxon>Gammaproteobacteria</taxon>
        <taxon>Lysobacterales</taxon>
        <taxon>Lysobacteraceae</taxon>
        <taxon>Xanthomonas</taxon>
    </lineage>
</organism>
<keyword evidence="3" id="KW-1185">Reference proteome</keyword>
<feature type="compositionally biased region" description="Polar residues" evidence="1">
    <location>
        <begin position="110"/>
        <end position="123"/>
    </location>
</feature>
<evidence type="ECO:0000313" key="3">
    <source>
        <dbReference type="Proteomes" id="UP001486626"/>
    </source>
</evidence>
<comment type="caution">
    <text evidence="2">The sequence shown here is derived from an EMBL/GenBank/DDBJ whole genome shotgun (WGS) entry which is preliminary data.</text>
</comment>
<sequence>MNESRRQPFVLKSRKPIPGHVPDPSRVFDPMRQLWISRDSGLPVVAEHVRPNSRQRSDWGETITTRTSEGVDQSEVTRASDWGETVTTKTSEGIDQSEGTRASDWGETVMTETSEGVDQSESVRASDFGETVVTATSEGHDQSERISDEGRY</sequence>
<feature type="region of interest" description="Disordered" evidence="1">
    <location>
        <begin position="1"/>
        <end position="26"/>
    </location>
</feature>
<feature type="compositionally biased region" description="Polar residues" evidence="1">
    <location>
        <begin position="85"/>
        <end position="100"/>
    </location>
</feature>
<reference evidence="2 3" key="1">
    <citation type="journal article" date="2024" name="FEMS Microbiol. Lett.">
        <title>Xanthomonas protegens sp. nov., a novel rice seed-associated bacterium, provides in vivo protection against X. oryzae pv. oryzae, the bacterial leaf blight pathogen.</title>
        <authorList>
            <person name="Rana R."/>
            <person name="Sharma A."/>
            <person name="Madhavan V.N."/>
            <person name="Korpole S."/>
            <person name="Sonti R.V."/>
            <person name="Patel H.K."/>
            <person name="Patil P.B."/>
        </authorList>
    </citation>
    <scope>NUCLEOTIDE SEQUENCE [LARGE SCALE GENOMIC DNA]</scope>
    <source>
        <strain evidence="2 3">PPL118</strain>
    </source>
</reference>
<feature type="compositionally biased region" description="Polar residues" evidence="1">
    <location>
        <begin position="62"/>
        <end position="77"/>
    </location>
</feature>
<feature type="region of interest" description="Disordered" evidence="1">
    <location>
        <begin position="52"/>
        <end position="152"/>
    </location>
</feature>
<feature type="compositionally biased region" description="Basic and acidic residues" evidence="1">
    <location>
        <begin position="138"/>
        <end position="152"/>
    </location>
</feature>
<proteinExistence type="predicted"/>
<protein>
    <submittedName>
        <fullName evidence="2">Uncharacterized protein</fullName>
    </submittedName>
</protein>